<dbReference type="AlphaFoldDB" id="A0A392Q3R9"/>
<evidence type="ECO:0000313" key="1">
    <source>
        <dbReference type="EMBL" id="MCI18961.1"/>
    </source>
</evidence>
<evidence type="ECO:0000313" key="2">
    <source>
        <dbReference type="Proteomes" id="UP000265520"/>
    </source>
</evidence>
<comment type="caution">
    <text evidence="1">The sequence shown here is derived from an EMBL/GenBank/DDBJ whole genome shotgun (WGS) entry which is preliminary data.</text>
</comment>
<proteinExistence type="predicted"/>
<dbReference type="Proteomes" id="UP000265520">
    <property type="component" value="Unassembled WGS sequence"/>
</dbReference>
<name>A0A392Q3R9_9FABA</name>
<sequence>MVDMRYTKEDDNTDSWAAKYEIGEKLDRVVYIRLEVKHDKNGVENIHVVLGDEADNETNILVNITLVGGGGGLHGGITNIISSGAYSTFISNEQDYSIETNIISYDCSYRDGLFVLHMKKINYSDDIAYMAAMAQYYITKTVGLYAVTEPEILNCGGTIYIILQH</sequence>
<dbReference type="EMBL" id="LXQA010112607">
    <property type="protein sequence ID" value="MCI18961.1"/>
    <property type="molecule type" value="Genomic_DNA"/>
</dbReference>
<organism evidence="1 2">
    <name type="scientific">Trifolium medium</name>
    <dbReference type="NCBI Taxonomy" id="97028"/>
    <lineage>
        <taxon>Eukaryota</taxon>
        <taxon>Viridiplantae</taxon>
        <taxon>Streptophyta</taxon>
        <taxon>Embryophyta</taxon>
        <taxon>Tracheophyta</taxon>
        <taxon>Spermatophyta</taxon>
        <taxon>Magnoliopsida</taxon>
        <taxon>eudicotyledons</taxon>
        <taxon>Gunneridae</taxon>
        <taxon>Pentapetalae</taxon>
        <taxon>rosids</taxon>
        <taxon>fabids</taxon>
        <taxon>Fabales</taxon>
        <taxon>Fabaceae</taxon>
        <taxon>Papilionoideae</taxon>
        <taxon>50 kb inversion clade</taxon>
        <taxon>NPAAA clade</taxon>
        <taxon>Hologalegina</taxon>
        <taxon>IRL clade</taxon>
        <taxon>Trifolieae</taxon>
        <taxon>Trifolium</taxon>
    </lineage>
</organism>
<keyword evidence="2" id="KW-1185">Reference proteome</keyword>
<accession>A0A392Q3R9</accession>
<reference evidence="1 2" key="1">
    <citation type="journal article" date="2018" name="Front. Plant Sci.">
        <title>Red Clover (Trifolium pratense) and Zigzag Clover (T. medium) - A Picture of Genomic Similarities and Differences.</title>
        <authorList>
            <person name="Dluhosova J."/>
            <person name="Istvanek J."/>
            <person name="Nedelnik J."/>
            <person name="Repkova J."/>
        </authorList>
    </citation>
    <scope>NUCLEOTIDE SEQUENCE [LARGE SCALE GENOMIC DNA]</scope>
    <source>
        <strain evidence="2">cv. 10/8</strain>
        <tissue evidence="1">Leaf</tissue>
    </source>
</reference>
<protein>
    <submittedName>
        <fullName evidence="1">Uncharacterized protein</fullName>
    </submittedName>
</protein>